<feature type="region of interest" description="Disordered" evidence="1">
    <location>
        <begin position="80"/>
        <end position="101"/>
    </location>
</feature>
<name>A0A6J5SUF1_9CAUD</name>
<evidence type="ECO:0000256" key="1">
    <source>
        <dbReference type="SAM" id="MobiDB-lite"/>
    </source>
</evidence>
<reference evidence="2" key="1">
    <citation type="submission" date="2020-05" db="EMBL/GenBank/DDBJ databases">
        <authorList>
            <person name="Chiriac C."/>
            <person name="Salcher M."/>
            <person name="Ghai R."/>
            <person name="Kavagutti S V."/>
        </authorList>
    </citation>
    <scope>NUCLEOTIDE SEQUENCE</scope>
</reference>
<organism evidence="2">
    <name type="scientific">uncultured Caudovirales phage</name>
    <dbReference type="NCBI Taxonomy" id="2100421"/>
    <lineage>
        <taxon>Viruses</taxon>
        <taxon>Duplodnaviria</taxon>
        <taxon>Heunggongvirae</taxon>
        <taxon>Uroviricota</taxon>
        <taxon>Caudoviricetes</taxon>
        <taxon>Peduoviridae</taxon>
        <taxon>Maltschvirus</taxon>
        <taxon>Maltschvirus maltsch</taxon>
    </lineage>
</organism>
<dbReference type="EMBL" id="LR797474">
    <property type="protein sequence ID" value="CAB4218354.1"/>
    <property type="molecule type" value="Genomic_DNA"/>
</dbReference>
<gene>
    <name evidence="2" type="ORF">UFOVP1604_18</name>
</gene>
<sequence length="101" mass="11547">MSDQRKHKVTSFQSFVIQENSIKDLVGKTDDEQLDLDDARSIGKKISKMKGEDRKKYVGIVNFMGASCRIYNEIWANYKPVDPSTKKSNRGKEFQGEKEVG</sequence>
<feature type="compositionally biased region" description="Basic and acidic residues" evidence="1">
    <location>
        <begin position="90"/>
        <end position="101"/>
    </location>
</feature>
<evidence type="ECO:0000313" key="2">
    <source>
        <dbReference type="EMBL" id="CAB4218354.1"/>
    </source>
</evidence>
<accession>A0A6J5SUF1</accession>
<proteinExistence type="predicted"/>
<protein>
    <submittedName>
        <fullName evidence="2">Uncharacterized protein</fullName>
    </submittedName>
</protein>